<evidence type="ECO:0000313" key="2">
    <source>
        <dbReference type="Proteomes" id="UP000429552"/>
    </source>
</evidence>
<organism evidence="1 2">
    <name type="scientific">Streptomyces nigrescens</name>
    <dbReference type="NCBI Taxonomy" id="1920"/>
    <lineage>
        <taxon>Bacteria</taxon>
        <taxon>Bacillati</taxon>
        <taxon>Actinomycetota</taxon>
        <taxon>Actinomycetes</taxon>
        <taxon>Kitasatosporales</taxon>
        <taxon>Streptomycetaceae</taxon>
        <taxon>Streptomyces</taxon>
    </lineage>
</organism>
<sequence length="59" mass="6448">MLGVAGQSLGRRRGFVGACDGADPSVPRPRPGPFATRYDKRALHYKVIIIIACLLLWLP</sequence>
<comment type="caution">
    <text evidence="1">The sequence shown here is derived from an EMBL/GenBank/DDBJ whole genome shotgun (WGS) entry which is preliminary data.</text>
</comment>
<dbReference type="Proteomes" id="UP000429552">
    <property type="component" value="Unassembled WGS sequence"/>
</dbReference>
<evidence type="ECO:0000313" key="1">
    <source>
        <dbReference type="EMBL" id="GFE24195.1"/>
    </source>
</evidence>
<dbReference type="EMBL" id="BLIP01000001">
    <property type="protein sequence ID" value="GFE24195.1"/>
    <property type="molecule type" value="Genomic_DNA"/>
</dbReference>
<reference evidence="1 2" key="1">
    <citation type="submission" date="2019-12" db="EMBL/GenBank/DDBJ databases">
        <title>Whole genome shotgun sequence of Streptomyces libani subsp. libani NBRC 13452.</title>
        <authorList>
            <person name="Ichikawa N."/>
            <person name="Kimura A."/>
            <person name="Kitahashi Y."/>
            <person name="Komaki H."/>
            <person name="Tamura T."/>
        </authorList>
    </citation>
    <scope>NUCLEOTIDE SEQUENCE [LARGE SCALE GENOMIC DNA]</scope>
    <source>
        <strain evidence="1 2">NBRC 13452</strain>
    </source>
</reference>
<accession>A0A640TQ33</accession>
<proteinExistence type="predicted"/>
<protein>
    <submittedName>
        <fullName evidence="1">Uncharacterized protein</fullName>
    </submittedName>
</protein>
<name>A0A640TQ33_STRNI</name>
<dbReference type="AlphaFoldDB" id="A0A640TQ33"/>
<gene>
    <name evidence="1" type="ORF">Sliba_46480</name>
</gene>